<evidence type="ECO:0000313" key="8">
    <source>
        <dbReference type="Proteomes" id="UP000326678"/>
    </source>
</evidence>
<dbReference type="RefSeq" id="WP_152589114.1">
    <property type="nucleotide sequence ID" value="NZ_CP045226.1"/>
</dbReference>
<sequence>MTKKPIYKQTLALFFALFIAGMLGFTTLGGWVSVQAKEQTQTSESKPPKFTKFEDANQLQLSGDGKPFKPSGLNQSEKPYEKDRAIIDWDDRIPMISREYPWSTIGRVQGTTSDARSYHCTGTLIYENLVLTNSHCVIDPKTQQLSKKILFLPNLINGVVPSKNDIAFVEQVIYGTDFTTNDRIKNQINDWAVMKINKPLGRKYGYLGWDSLPSSTLIKNKKKFFFVGYSGDFPNTEKKGYEFLSAGRGMTASFQEGCSIVQEQQEVLLHDCDTKGGSSGGPIIGLVGGEPYIMALNNAEITDAATNRGIINLAVKIDFLDRLFAKN</sequence>
<dbReference type="PANTHER" id="PTHR15462">
    <property type="entry name" value="SERINE PROTEASE"/>
    <property type="match status" value="1"/>
</dbReference>
<evidence type="ECO:0000256" key="1">
    <source>
        <dbReference type="ARBA" id="ARBA00008764"/>
    </source>
</evidence>
<gene>
    <name evidence="7" type="ORF">GXM_03015</name>
</gene>
<dbReference type="SUPFAM" id="SSF50494">
    <property type="entry name" value="Trypsin-like serine proteases"/>
    <property type="match status" value="1"/>
</dbReference>
<evidence type="ECO:0000256" key="2">
    <source>
        <dbReference type="ARBA" id="ARBA00022670"/>
    </source>
</evidence>
<accession>A0A5P8VYM9</accession>
<reference evidence="7 8" key="1">
    <citation type="submission" date="2019-10" db="EMBL/GenBank/DDBJ databases">
        <title>Genomic and transcriptomic insights into the perfect genentic adaptation of a filamentous nitrogen-fixing cyanobacterium to rice fields.</title>
        <authorList>
            <person name="Chen Z."/>
        </authorList>
    </citation>
    <scope>NUCLEOTIDE SEQUENCE [LARGE SCALE GENOMIC DNA]</scope>
    <source>
        <strain evidence="7">CCNUC1</strain>
    </source>
</reference>
<dbReference type="Gene3D" id="2.40.10.10">
    <property type="entry name" value="Trypsin-like serine proteases"/>
    <property type="match status" value="2"/>
</dbReference>
<dbReference type="EC" id="3.4.21.-" evidence="6"/>
<keyword evidence="8" id="KW-1185">Reference proteome</keyword>
<proteinExistence type="inferred from homology"/>
<dbReference type="KEGG" id="nsh:GXM_03015"/>
<dbReference type="InterPro" id="IPR009003">
    <property type="entry name" value="Peptidase_S1_PA"/>
</dbReference>
<dbReference type="PANTHER" id="PTHR15462:SF8">
    <property type="entry name" value="SERINE PROTEASE"/>
    <property type="match status" value="1"/>
</dbReference>
<dbReference type="GO" id="GO:0008236">
    <property type="term" value="F:serine-type peptidase activity"/>
    <property type="evidence" value="ECO:0007669"/>
    <property type="project" value="UniProtKB-KW"/>
</dbReference>
<dbReference type="PRINTS" id="PR00839">
    <property type="entry name" value="V8PROTEASE"/>
</dbReference>
<dbReference type="EMBL" id="CP045226">
    <property type="protein sequence ID" value="QFS45538.1"/>
    <property type="molecule type" value="Genomic_DNA"/>
</dbReference>
<protein>
    <recommendedName>
        <fullName evidence="6">Serine protease</fullName>
        <ecNumber evidence="6">3.4.21.-</ecNumber>
    </recommendedName>
</protein>
<keyword evidence="3" id="KW-0732">Signal</keyword>
<dbReference type="Pfam" id="PF13365">
    <property type="entry name" value="Trypsin_2"/>
    <property type="match status" value="1"/>
</dbReference>
<dbReference type="InterPro" id="IPR050966">
    <property type="entry name" value="Glutamyl_endopeptidase"/>
</dbReference>
<dbReference type="InterPro" id="IPR043504">
    <property type="entry name" value="Peptidase_S1_PA_chymotrypsin"/>
</dbReference>
<name>A0A5P8VYM9_9NOSO</name>
<organism evidence="7 8">
    <name type="scientific">Nostoc sphaeroides CCNUC1</name>
    <dbReference type="NCBI Taxonomy" id="2653204"/>
    <lineage>
        <taxon>Bacteria</taxon>
        <taxon>Bacillati</taxon>
        <taxon>Cyanobacteriota</taxon>
        <taxon>Cyanophyceae</taxon>
        <taxon>Nostocales</taxon>
        <taxon>Nostocaceae</taxon>
        <taxon>Nostoc</taxon>
    </lineage>
</organism>
<dbReference type="Proteomes" id="UP000326678">
    <property type="component" value="Chromosome Gxm1"/>
</dbReference>
<evidence type="ECO:0000313" key="7">
    <source>
        <dbReference type="EMBL" id="QFS45538.1"/>
    </source>
</evidence>
<dbReference type="AlphaFoldDB" id="A0A5P8VYM9"/>
<keyword evidence="2 6" id="KW-0645">Protease</keyword>
<evidence type="ECO:0000256" key="3">
    <source>
        <dbReference type="ARBA" id="ARBA00022729"/>
    </source>
</evidence>
<dbReference type="InterPro" id="IPR008256">
    <property type="entry name" value="Peptidase_S1B"/>
</dbReference>
<keyword evidence="5 6" id="KW-0720">Serine protease</keyword>
<evidence type="ECO:0000256" key="5">
    <source>
        <dbReference type="ARBA" id="ARBA00022825"/>
    </source>
</evidence>
<keyword evidence="4 6" id="KW-0378">Hydrolase</keyword>
<evidence type="ECO:0000256" key="4">
    <source>
        <dbReference type="ARBA" id="ARBA00022801"/>
    </source>
</evidence>
<evidence type="ECO:0000256" key="6">
    <source>
        <dbReference type="RuleBase" id="RU004296"/>
    </source>
</evidence>
<dbReference type="GO" id="GO:0006508">
    <property type="term" value="P:proteolysis"/>
    <property type="evidence" value="ECO:0007669"/>
    <property type="project" value="UniProtKB-KW"/>
</dbReference>
<comment type="similarity">
    <text evidence="1 6">Belongs to the peptidase S1B family.</text>
</comment>